<dbReference type="EMBL" id="HG994365">
    <property type="protein sequence ID" value="CAF2076104.1"/>
    <property type="molecule type" value="Genomic_DNA"/>
</dbReference>
<dbReference type="Proteomes" id="UP001295469">
    <property type="component" value="Chromosome C01"/>
</dbReference>
<organism evidence="1">
    <name type="scientific">Brassica napus</name>
    <name type="common">Rape</name>
    <dbReference type="NCBI Taxonomy" id="3708"/>
    <lineage>
        <taxon>Eukaryota</taxon>
        <taxon>Viridiplantae</taxon>
        <taxon>Streptophyta</taxon>
        <taxon>Embryophyta</taxon>
        <taxon>Tracheophyta</taxon>
        <taxon>Spermatophyta</taxon>
        <taxon>Magnoliopsida</taxon>
        <taxon>eudicotyledons</taxon>
        <taxon>Gunneridae</taxon>
        <taxon>Pentapetalae</taxon>
        <taxon>rosids</taxon>
        <taxon>malvids</taxon>
        <taxon>Brassicales</taxon>
        <taxon>Brassicaceae</taxon>
        <taxon>Brassiceae</taxon>
        <taxon>Brassica</taxon>
    </lineage>
</organism>
<accession>A0A816RQ72</accession>
<protein>
    <submittedName>
        <fullName evidence="1">(rape) hypothetical protein</fullName>
    </submittedName>
</protein>
<dbReference type="AlphaFoldDB" id="A0A816RQ72"/>
<reference evidence="1" key="1">
    <citation type="submission" date="2021-01" db="EMBL/GenBank/DDBJ databases">
        <authorList>
            <consortium name="Genoscope - CEA"/>
            <person name="William W."/>
        </authorList>
    </citation>
    <scope>NUCLEOTIDE SEQUENCE</scope>
</reference>
<name>A0A816RQ72_BRANA</name>
<sequence>MSLIASDFSYLPDVKVPGKRAPLVSTKVSDIRTFNYTCLGDVWRFMEL</sequence>
<evidence type="ECO:0000313" key="1">
    <source>
        <dbReference type="EMBL" id="CAF2076104.1"/>
    </source>
</evidence>
<gene>
    <name evidence="1" type="ORF">DARMORV10_C01P38650.1</name>
</gene>
<proteinExistence type="predicted"/>